<proteinExistence type="predicted"/>
<accession>A0A0W0I2Y3</accession>
<gene>
    <name evidence="2" type="ORF">AO063_22265</name>
</gene>
<comment type="caution">
    <text evidence="2">The sequence shown here is derived from an EMBL/GenBank/DDBJ whole genome shotgun (WGS) entry which is preliminary data.</text>
</comment>
<feature type="signal peptide" evidence="1">
    <location>
        <begin position="1"/>
        <end position="47"/>
    </location>
</feature>
<name>A0A0W0I2Y3_PSEFL</name>
<evidence type="ECO:0000313" key="2">
    <source>
        <dbReference type="EMBL" id="KTB67431.1"/>
    </source>
</evidence>
<dbReference type="EMBL" id="LKEF01000011">
    <property type="protein sequence ID" value="KTB67431.1"/>
    <property type="molecule type" value="Genomic_DNA"/>
</dbReference>
<keyword evidence="1" id="KW-0732">Signal</keyword>
<protein>
    <submittedName>
        <fullName evidence="2">Uncharacterized protein</fullName>
    </submittedName>
</protein>
<sequence>MLINPSPKTIAGPVKDRVRSLLSRKRIHSCGQALSLVVLLTASVASAAPGDARAVQAMLQASSPGSTATCIRDKHGNIVCTIDGKEIEAGDDCTSNMVFGAVGADQGVTLEGSFKPSAGNPVAYVGAGQLLCLQAAQRKDGVLVRALVMAIPTRTVKLCEDNEMCKGADSSIEWKRPTTGIACTLKPNGYYAGDCASGWVEGKDIEEYSMGFKPEDTGG</sequence>
<reference evidence="2 3" key="1">
    <citation type="submission" date="2015-09" db="EMBL/GenBank/DDBJ databases">
        <title>Genome sequence of ICMP 11288.</title>
        <authorList>
            <person name="Visnovsky S."/>
            <person name="Lu A."/>
            <person name="Panda P."/>
            <person name="Pitman A."/>
        </authorList>
    </citation>
    <scope>NUCLEOTIDE SEQUENCE [LARGE SCALE GENOMIC DNA]</scope>
    <source>
        <strain evidence="2 3">ICMP 11288</strain>
    </source>
</reference>
<evidence type="ECO:0000313" key="3">
    <source>
        <dbReference type="Proteomes" id="UP000054197"/>
    </source>
</evidence>
<dbReference type="AlphaFoldDB" id="A0A0W0I2Y3"/>
<feature type="chain" id="PRO_5006904174" evidence="1">
    <location>
        <begin position="48"/>
        <end position="219"/>
    </location>
</feature>
<organism evidence="2 3">
    <name type="scientific">Pseudomonas fluorescens ICMP 11288</name>
    <dbReference type="NCBI Taxonomy" id="1198309"/>
    <lineage>
        <taxon>Bacteria</taxon>
        <taxon>Pseudomonadati</taxon>
        <taxon>Pseudomonadota</taxon>
        <taxon>Gammaproteobacteria</taxon>
        <taxon>Pseudomonadales</taxon>
        <taxon>Pseudomonadaceae</taxon>
        <taxon>Pseudomonas</taxon>
    </lineage>
</organism>
<dbReference type="RefSeq" id="WP_058419728.1">
    <property type="nucleotide sequence ID" value="NZ_LKEF01000011.1"/>
</dbReference>
<evidence type="ECO:0000256" key="1">
    <source>
        <dbReference type="SAM" id="SignalP"/>
    </source>
</evidence>
<dbReference type="Proteomes" id="UP000054197">
    <property type="component" value="Unassembled WGS sequence"/>
</dbReference>